<name>A0A8S1HRZ2_9PELO</name>
<dbReference type="GO" id="GO:0005576">
    <property type="term" value="C:extracellular region"/>
    <property type="evidence" value="ECO:0007669"/>
    <property type="project" value="UniProtKB-SubCell"/>
</dbReference>
<dbReference type="GO" id="GO:0006644">
    <property type="term" value="P:phospholipid metabolic process"/>
    <property type="evidence" value="ECO:0007669"/>
    <property type="project" value="InterPro"/>
</dbReference>
<comment type="subcellular location">
    <subcellularLocation>
        <location evidence="1 8">Secreted</location>
    </subcellularLocation>
</comment>
<dbReference type="SUPFAM" id="SSF48619">
    <property type="entry name" value="Phospholipase A2, PLA2"/>
    <property type="match status" value="1"/>
</dbReference>
<dbReference type="InterPro" id="IPR001211">
    <property type="entry name" value="PLA2"/>
</dbReference>
<comment type="cofactor">
    <cofactor evidence="5">
        <name>Ca(2+)</name>
        <dbReference type="ChEBI" id="CHEBI:29108"/>
    </cofactor>
    <text evidence="5">Binds 1 Ca(2+) ion per subunit.</text>
</comment>
<evidence type="ECO:0000256" key="4">
    <source>
        <dbReference type="PIRSR" id="PIRSR601211-1"/>
    </source>
</evidence>
<evidence type="ECO:0000256" key="2">
    <source>
        <dbReference type="ARBA" id="ARBA00022525"/>
    </source>
</evidence>
<evidence type="ECO:0000256" key="5">
    <source>
        <dbReference type="PIRSR" id="PIRSR601211-2"/>
    </source>
</evidence>
<feature type="disulfide bond" evidence="6">
    <location>
        <begin position="82"/>
        <end position="110"/>
    </location>
</feature>
<dbReference type="PANTHER" id="PTHR11716">
    <property type="entry name" value="PHOSPHOLIPASE A2 FAMILY MEMBER"/>
    <property type="match status" value="1"/>
</dbReference>
<dbReference type="CDD" id="cd00125">
    <property type="entry name" value="PLA2c"/>
    <property type="match status" value="1"/>
</dbReference>
<gene>
    <name evidence="10" type="ORF">CAUJ_LOCUS15362</name>
</gene>
<evidence type="ECO:0000256" key="3">
    <source>
        <dbReference type="ARBA" id="ARBA00023157"/>
    </source>
</evidence>
<dbReference type="PANTHER" id="PTHR11716:SF51">
    <property type="entry name" value="PHOSPHOLIPASE A2"/>
    <property type="match status" value="1"/>
</dbReference>
<keyword evidence="11" id="KW-1185">Reference proteome</keyword>
<feature type="chain" id="PRO_5035959088" description="Phospholipase A2" evidence="8">
    <location>
        <begin position="20"/>
        <end position="160"/>
    </location>
</feature>
<organism evidence="10 11">
    <name type="scientific">Caenorhabditis auriculariae</name>
    <dbReference type="NCBI Taxonomy" id="2777116"/>
    <lineage>
        <taxon>Eukaryota</taxon>
        <taxon>Metazoa</taxon>
        <taxon>Ecdysozoa</taxon>
        <taxon>Nematoda</taxon>
        <taxon>Chromadorea</taxon>
        <taxon>Rhabditida</taxon>
        <taxon>Rhabditina</taxon>
        <taxon>Rhabditomorpha</taxon>
        <taxon>Rhabditoidea</taxon>
        <taxon>Rhabditidae</taxon>
        <taxon>Peloderinae</taxon>
        <taxon>Caenorhabditis</taxon>
    </lineage>
</organism>
<dbReference type="InterPro" id="IPR016090">
    <property type="entry name" value="PLA2-like_dom"/>
</dbReference>
<reference evidence="10" key="1">
    <citation type="submission" date="2020-10" db="EMBL/GenBank/DDBJ databases">
        <authorList>
            <person name="Kikuchi T."/>
        </authorList>
    </citation>
    <scope>NUCLEOTIDE SEQUENCE</scope>
    <source>
        <strain evidence="10">NKZ352</strain>
    </source>
</reference>
<feature type="disulfide bond" evidence="6">
    <location>
        <begin position="104"/>
        <end position="115"/>
    </location>
</feature>
<feature type="binding site" evidence="5">
    <location>
        <position position="70"/>
    </location>
    <ligand>
        <name>Ca(2+)</name>
        <dbReference type="ChEBI" id="CHEBI:29108"/>
    </ligand>
</feature>
<evidence type="ECO:0000256" key="1">
    <source>
        <dbReference type="ARBA" id="ARBA00004613"/>
    </source>
</evidence>
<feature type="signal peptide" evidence="8">
    <location>
        <begin position="1"/>
        <end position="19"/>
    </location>
</feature>
<feature type="domain" description="Phospholipase A2-like central" evidence="9">
    <location>
        <begin position="24"/>
        <end position="143"/>
    </location>
</feature>
<dbReference type="PRINTS" id="PR00389">
    <property type="entry name" value="PHPHLIPASEA2"/>
</dbReference>
<keyword evidence="5" id="KW-0479">Metal-binding</keyword>
<sequence>MQKLVVAVSFLASLSGVSAGQCSVLYQLEDMSLCQLQLPFSPYLNYGCVCSNIAPNKPVDNIDRCCQVHDTCYNKAIKSNVCKNKNAPFYCVYSWSCNRHKIVCKDSCPCLQQTCECDRKLIECLSKYSYPSHSRKCPASHHNIVATPWMVNVSEVEPPK</sequence>
<evidence type="ECO:0000313" key="11">
    <source>
        <dbReference type="Proteomes" id="UP000835052"/>
    </source>
</evidence>
<feature type="active site" evidence="4">
    <location>
        <position position="69"/>
    </location>
</feature>
<dbReference type="Proteomes" id="UP000835052">
    <property type="component" value="Unassembled WGS sequence"/>
</dbReference>
<accession>A0A8S1HRZ2</accession>
<feature type="disulfide bond" evidence="6">
    <location>
        <begin position="72"/>
        <end position="117"/>
    </location>
</feature>
<keyword evidence="8" id="KW-0443">Lipid metabolism</keyword>
<dbReference type="InterPro" id="IPR033113">
    <property type="entry name" value="PLA2_histidine"/>
</dbReference>
<dbReference type="InterPro" id="IPR036444">
    <property type="entry name" value="PLipase_A2_dom_sf"/>
</dbReference>
<comment type="similarity">
    <text evidence="7">Belongs to the phospholipase A2 family.</text>
</comment>
<dbReference type="OrthoDB" id="5773443at2759"/>
<keyword evidence="8" id="KW-0732">Signal</keyword>
<dbReference type="GO" id="GO:0016042">
    <property type="term" value="P:lipid catabolic process"/>
    <property type="evidence" value="ECO:0007669"/>
    <property type="project" value="InterPro"/>
</dbReference>
<dbReference type="EMBL" id="CAJGYM010000177">
    <property type="protein sequence ID" value="CAD6199459.1"/>
    <property type="molecule type" value="Genomic_DNA"/>
</dbReference>
<dbReference type="GO" id="GO:0005543">
    <property type="term" value="F:phospholipid binding"/>
    <property type="evidence" value="ECO:0007669"/>
    <property type="project" value="TreeGrafter"/>
</dbReference>
<evidence type="ECO:0000256" key="7">
    <source>
        <dbReference type="RuleBase" id="RU003654"/>
    </source>
</evidence>
<evidence type="ECO:0000256" key="8">
    <source>
        <dbReference type="RuleBase" id="RU361236"/>
    </source>
</evidence>
<dbReference type="EC" id="3.1.1.4" evidence="8"/>
<evidence type="ECO:0000313" key="10">
    <source>
        <dbReference type="EMBL" id="CAD6199459.1"/>
    </source>
</evidence>
<dbReference type="AlphaFoldDB" id="A0A8S1HRZ2"/>
<keyword evidence="5 8" id="KW-0106">Calcium</keyword>
<dbReference type="PROSITE" id="PS00118">
    <property type="entry name" value="PA2_HIS"/>
    <property type="match status" value="1"/>
</dbReference>
<protein>
    <recommendedName>
        <fullName evidence="8">Phospholipase A2</fullName>
        <ecNumber evidence="8">3.1.1.4</ecNumber>
    </recommendedName>
</protein>
<dbReference type="SMART" id="SM00085">
    <property type="entry name" value="PA2c"/>
    <property type="match status" value="1"/>
</dbReference>
<dbReference type="Gene3D" id="1.20.90.10">
    <property type="entry name" value="Phospholipase A2 domain"/>
    <property type="match status" value="1"/>
</dbReference>
<dbReference type="Pfam" id="PF00068">
    <property type="entry name" value="Phospholip_A2_1"/>
    <property type="match status" value="1"/>
</dbReference>
<evidence type="ECO:0000256" key="6">
    <source>
        <dbReference type="PIRSR" id="PIRSR601211-3"/>
    </source>
</evidence>
<dbReference type="GO" id="GO:0005509">
    <property type="term" value="F:calcium ion binding"/>
    <property type="evidence" value="ECO:0007669"/>
    <property type="project" value="InterPro"/>
</dbReference>
<comment type="catalytic activity">
    <reaction evidence="8">
        <text>a 1,2-diacyl-sn-glycero-3-phosphocholine + H2O = a 1-acyl-sn-glycero-3-phosphocholine + a fatty acid + H(+)</text>
        <dbReference type="Rhea" id="RHEA:15801"/>
        <dbReference type="ChEBI" id="CHEBI:15377"/>
        <dbReference type="ChEBI" id="CHEBI:15378"/>
        <dbReference type="ChEBI" id="CHEBI:28868"/>
        <dbReference type="ChEBI" id="CHEBI:57643"/>
        <dbReference type="ChEBI" id="CHEBI:58168"/>
        <dbReference type="EC" id="3.1.1.4"/>
    </reaction>
</comment>
<dbReference type="GO" id="GO:0050482">
    <property type="term" value="P:arachidonate secretion"/>
    <property type="evidence" value="ECO:0007669"/>
    <property type="project" value="InterPro"/>
</dbReference>
<keyword evidence="2 8" id="KW-0964">Secreted</keyword>
<keyword evidence="3 6" id="KW-1015">Disulfide bond</keyword>
<dbReference type="GO" id="GO:0047498">
    <property type="term" value="F:calcium-dependent phospholipase A2 activity"/>
    <property type="evidence" value="ECO:0007669"/>
    <property type="project" value="TreeGrafter"/>
</dbReference>
<proteinExistence type="inferred from homology"/>
<feature type="disulfide bond" evidence="6">
    <location>
        <begin position="50"/>
        <end position="66"/>
    </location>
</feature>
<feature type="active site" evidence="4">
    <location>
        <position position="118"/>
    </location>
</feature>
<evidence type="ECO:0000259" key="9">
    <source>
        <dbReference type="SMART" id="SM00085"/>
    </source>
</evidence>
<feature type="disulfide bond" evidence="6">
    <location>
        <begin position="65"/>
        <end position="124"/>
    </location>
</feature>
<keyword evidence="8" id="KW-0378">Hydrolase</keyword>
<comment type="caution">
    <text evidence="10">The sequence shown here is derived from an EMBL/GenBank/DDBJ whole genome shotgun (WGS) entry which is preliminary data.</text>
</comment>